<dbReference type="Pfam" id="PF18962">
    <property type="entry name" value="Por_Secre_tail"/>
    <property type="match status" value="1"/>
</dbReference>
<dbReference type="InterPro" id="IPR013320">
    <property type="entry name" value="ConA-like_dom_sf"/>
</dbReference>
<evidence type="ECO:0000313" key="9">
    <source>
        <dbReference type="Proteomes" id="UP001497602"/>
    </source>
</evidence>
<dbReference type="InterPro" id="IPR051360">
    <property type="entry name" value="Neuronal_Pentraxin_Related"/>
</dbReference>
<comment type="caution">
    <text evidence="8">The sequence shown here is derived from an EMBL/GenBank/DDBJ whole genome shotgun (WGS) entry which is preliminary data.</text>
</comment>
<dbReference type="Proteomes" id="UP001497602">
    <property type="component" value="Unassembled WGS sequence"/>
</dbReference>
<dbReference type="EMBL" id="CAXJRC010000002">
    <property type="protein sequence ID" value="CAL2104919.1"/>
    <property type="molecule type" value="Genomic_DNA"/>
</dbReference>
<evidence type="ECO:0000256" key="2">
    <source>
        <dbReference type="ARBA" id="ARBA00022723"/>
    </source>
</evidence>
<protein>
    <submittedName>
        <fullName evidence="8">Secreted protein (Por secretion system target)</fullName>
    </submittedName>
</protein>
<proteinExistence type="predicted"/>
<organism evidence="8 9">
    <name type="scientific">Tenacibaculum vairaonense</name>
    <dbReference type="NCBI Taxonomy" id="3137860"/>
    <lineage>
        <taxon>Bacteria</taxon>
        <taxon>Pseudomonadati</taxon>
        <taxon>Bacteroidota</taxon>
        <taxon>Flavobacteriia</taxon>
        <taxon>Flavobacteriales</taxon>
        <taxon>Flavobacteriaceae</taxon>
        <taxon>Tenacibaculum</taxon>
    </lineage>
</organism>
<dbReference type="Pfam" id="PF13385">
    <property type="entry name" value="Laminin_G_3"/>
    <property type="match status" value="2"/>
</dbReference>
<keyword evidence="2" id="KW-0479">Metal-binding</keyword>
<dbReference type="NCBIfam" id="TIGR04183">
    <property type="entry name" value="Por_Secre_tail"/>
    <property type="match status" value="1"/>
</dbReference>
<dbReference type="RefSeq" id="WP_348736638.1">
    <property type="nucleotide sequence ID" value="NZ_CAXJRC010000002.1"/>
</dbReference>
<evidence type="ECO:0000256" key="3">
    <source>
        <dbReference type="ARBA" id="ARBA00022729"/>
    </source>
</evidence>
<feature type="domain" description="Secretion system C-terminal sorting" evidence="7">
    <location>
        <begin position="2768"/>
        <end position="2843"/>
    </location>
</feature>
<dbReference type="SUPFAM" id="SSF49899">
    <property type="entry name" value="Concanavalin A-like lectins/glucanases"/>
    <property type="match status" value="3"/>
</dbReference>
<evidence type="ECO:0000259" key="7">
    <source>
        <dbReference type="Pfam" id="PF18962"/>
    </source>
</evidence>
<dbReference type="PANTHER" id="PTHR19277:SF125">
    <property type="entry name" value="B6"/>
    <property type="match status" value="1"/>
</dbReference>
<evidence type="ECO:0000256" key="6">
    <source>
        <dbReference type="SAM" id="SignalP"/>
    </source>
</evidence>
<dbReference type="PANTHER" id="PTHR19277">
    <property type="entry name" value="PENTRAXIN"/>
    <property type="match status" value="1"/>
</dbReference>
<feature type="signal peptide" evidence="6">
    <location>
        <begin position="1"/>
        <end position="19"/>
    </location>
</feature>
<keyword evidence="9" id="KW-1185">Reference proteome</keyword>
<accession>A0ABM9PH54</accession>
<comment type="cofactor">
    <cofactor evidence="1">
        <name>Ca(2+)</name>
        <dbReference type="ChEBI" id="CHEBI:29108"/>
    </cofactor>
</comment>
<evidence type="ECO:0000256" key="1">
    <source>
        <dbReference type="ARBA" id="ARBA00001913"/>
    </source>
</evidence>
<reference evidence="8 9" key="1">
    <citation type="submission" date="2024-05" db="EMBL/GenBank/DDBJ databases">
        <authorList>
            <person name="Duchaud E."/>
        </authorList>
    </citation>
    <scope>NUCLEOTIDE SEQUENCE [LARGE SCALE GENOMIC DNA]</scope>
    <source>
        <strain evidence="8">Ena-SAMPLE-TAB-13-05-2024-13:56:06:370-140305</strain>
    </source>
</reference>
<keyword evidence="5" id="KW-1015">Disulfide bond</keyword>
<gene>
    <name evidence="8" type="ORF">T190115A13A_110055</name>
</gene>
<evidence type="ECO:0000256" key="5">
    <source>
        <dbReference type="ARBA" id="ARBA00023157"/>
    </source>
</evidence>
<feature type="chain" id="PRO_5047473517" evidence="6">
    <location>
        <begin position="20"/>
        <end position="2846"/>
    </location>
</feature>
<evidence type="ECO:0000256" key="4">
    <source>
        <dbReference type="ARBA" id="ARBA00022837"/>
    </source>
</evidence>
<dbReference type="InterPro" id="IPR026444">
    <property type="entry name" value="Secre_tail"/>
</dbReference>
<sequence length="2846" mass="315096">MRKLRLLSCLWLLSASVWAQIEDGAKISTASQAIQSENFTIQVGVPFLGVNNNTHTVTPVDVRYPWDVLYLFGTFAEESFDISKGYFGDKVLINWTIRNNQEDITSLTLYRRIYTVDNSEVFKPVSNISPTTTTYEDKYVEGGVLYEYKLVAEGVSDIEEKYTTYITGIGYRNPTAVVTGNISFEGGNPVKDVTIKATSEGSDINTGSALSIPTWNTLKMDNMNNPITNKATLQAWIRSKDDIEDPVMDFFRLTNFDANEFTIEVIPVKTNKWLYVFIDRIGYTIKNFFPSGTINARGEDELLSIENFNKQFVHISVVLEDGKTPLLYINGRPINEEYAAQVNANLDAEDENYSGPYMEIVVPEETSELSLNGNETVWHDASIGRRSSMIVDEVRVWNDVLDAQRIRTDYKRLISGNDARLIAYLRANENVGEYAYDLSRNGFEYNKNHGEFVQLRTVNEGVSWINGSGNIPTSDQLGVLGVSDENGNYEITGIPYSGTGESFTITPLYGQHKFEPNQQLVFLGEGSEVVNQINFTDISSFVFKGKVLYDTRNVFPSYVEADGSGIEGNTQISGPGILDEGYNYYQKGNEKFNKGEYWYNDNNTPDDDTDDYLERYARIAVEDVKVFIDGQIVLDENNTPVTSDSDGYFEISVPIGNHYITVQKDGHEFTYEGRFPAESGTFKEFFEDAVETTLFVDTTRVSLVGKVVGGAVESQKVIGFGENGIYTTKITDADGNEETLTVSAKNNIGTADITLDYKPIGGTVTKYTQFNFSTNSESGEYRVSVLPLDYEISSDQGLRIPSSTANISILEANETVNLSENVALTTPEFLYDDEVIATGTPYHFEKSFEYRSTPVLRVTSQTSADEISIDDDTTISTEGFTYPVYKQFSSYNITLSSFERYLNEDGATPIEDIVPVVDGELLITNNLALEGSEVTEVDTDDASITNYTFKAGLPSVFSPFTKTINIKYRVKGKDYEAENYNNTGIILGGLSDGSQTFVTAAPDTPDIILRDPPGSNSFASIEAGESISFTVDNDFASSIGVSENLELKLGVKFGAGGGLAGPVIESETTNNVQAGFSLNRTSRNGEDLTKTYTFTQTISTSDDPEYVGAEGDLYIGQSKNYFYGSYDDVRPSDTEPANATSLELTNTKGESLFISKQKAMYFVEEPSETFFTYTQKYILTSLIPELELILSNLQNGIISTDDEGVLTEDQYKEQIRLWKSVIRENERTKYLVKNDRSTYKSNLTTIVNDFNTEIETIITNSELTSFLENNLKSKLTASNKIKTLLETNFEDNISFDAGVGEFTRSVETSVVSGSSREINLTIDEDFAFQVGFTLNKMGLISTTSGMFNQDINASLSEEETSTTTISYTLKDNDPANLLSVDVVNLYGGNGPVFSTIGGVTSCPYEPAELSYFYNHDTYDPDADTITHIENEEDREQLSFATQKAEAPLISVEVASVSNVPESQNAEFVLKLENTSDFTSDAASFNYFELLIDNTTNPYNAEINLMQNATIVYVPYGQPVYYTLTLGKSVSDVYDYENIRVVLQSRCDPVNVYDDVLISAHFTPSCSEVAVSAPLDNWVYNIDTAYNNDGSSNPMNIDLTEFNTTFNSFQKIDLEYRLATAPTWTRLHTYYTTEDFYNAADAAGESEISLISSATLTHPWNIADAQLPNGNYEIRARSTCTNDTEFISEVISGTVDLGAPQRFGTPLPSDGILSSGEDLKVSFSEAIFYNPAISAIEIKGATNQLPIDNNVSLYFNGVNNTAEINNPRITSGDLSLEFWMNNATTASTATIIQQTQGINIRLNNGVLSFTLGGVTASGAIATDGLFHHYTFTHKNNTGEIAIYEDDREIAGATGSANLQFTNNNTLIIGGNNFVGNIHALRLWNKSLTLEEAYASRFDQLVGNENNLIGYWPMNEGRGNTAKDLARFKHAVINADWDIKPKGNSYEFTNGQYLSLDNVDFVQLTDEMDTTISFWIKTANAQNATIFSNGKGDGTDVIQSNGKANKWAINMDTNGMLSLASEGSEYTLTSSSIADNNWHHVTLLFNRIGALRTYVDANLVSSNEISTIGGFSGNKIWLGARGSKDLAGNESVDRIFTGKIDEFRLWNTLRNVEQITRDQYNEVSLESIGLVLYARMNAPEAATGNGPRYYHAYSNQTFIPSNAVMNTGVVNYNDDVPPIKGERALVKFEVSNVINDDEMIIEPLITDWASLEGQVLDITVHRMFDAANNIQESPITWTAYVKRNEVSWYADGFGDIVDIVKNDGEETTFNIVLVNKGGNGQPYNINNIPSWLSLSSTSGTLEPDSSVTITATVDANLTAGEYLENLYLETDFGYDEKLQIEVRSLANAPDWTVNPTDFDYSMNVVGKVKIDGIFSADSYDKVAAFVGDEVRGVANLVYDDAFQEYFAFVTIYSNVSSGETIEFSIWDASQGVELKASINASSNLNFIQNGVIGTLSNPAIFENTGTIAQAIELNEGWTWVSFNVEDANFNDLNAFTNGMTLETSDRILSHAPVQLEVYNEDISNATNNSWGGDITNQGGLNTLKMYKIKLAKAQALNLQGSAVNINTWNFDIKENWNWLPYPITSNETVSEALAYFNATDGDVIKSQNLFAIYDETTGWKGTLSYLEAGKGYMIKSANEQTFNYPTYLNTSAKNLGKQSRLPKQEKIADNFKKYAQNMNAIVSLPKGYNELWVYDTKGILKGFSKTQEVNNTDLSFITIYGNAPENLVFYVSNGINKLPTTFATSFKNNEVLGTIITPITLEVLDNAINVFPNPFKEELLISTNATQSETIHIHLYSLAGRALLSKQVKVNSGQNIHKIIPSNLATGTYVLQIEMAGNVVTKKVVKTN</sequence>
<keyword evidence="4" id="KW-0106">Calcium</keyword>
<name>A0ABM9PH54_9FLAO</name>
<dbReference type="Gene3D" id="2.60.120.200">
    <property type="match status" value="3"/>
</dbReference>
<evidence type="ECO:0000313" key="8">
    <source>
        <dbReference type="EMBL" id="CAL2104919.1"/>
    </source>
</evidence>
<keyword evidence="3 6" id="KW-0732">Signal</keyword>